<keyword evidence="3" id="KW-1185">Reference proteome</keyword>
<dbReference type="KEGG" id="ppru:FDP22_06440"/>
<organism evidence="2 3">
    <name type="scientific">Paroceanicella profunda</name>
    <dbReference type="NCBI Taxonomy" id="2579971"/>
    <lineage>
        <taxon>Bacteria</taxon>
        <taxon>Pseudomonadati</taxon>
        <taxon>Pseudomonadota</taxon>
        <taxon>Alphaproteobacteria</taxon>
        <taxon>Rhodobacterales</taxon>
        <taxon>Paracoccaceae</taxon>
        <taxon>Paroceanicella</taxon>
    </lineage>
</organism>
<evidence type="ECO:0000313" key="3">
    <source>
        <dbReference type="Proteomes" id="UP000305888"/>
    </source>
</evidence>
<evidence type="ECO:0000313" key="2">
    <source>
        <dbReference type="EMBL" id="QDL91454.1"/>
    </source>
</evidence>
<proteinExistence type="predicted"/>
<feature type="transmembrane region" description="Helical" evidence="1">
    <location>
        <begin position="65"/>
        <end position="87"/>
    </location>
</feature>
<keyword evidence="1" id="KW-0472">Membrane</keyword>
<dbReference type="AlphaFoldDB" id="A0A5B8FVQ1"/>
<evidence type="ECO:0000256" key="1">
    <source>
        <dbReference type="SAM" id="Phobius"/>
    </source>
</evidence>
<name>A0A5B8FVQ1_9RHOB</name>
<keyword evidence="1" id="KW-0812">Transmembrane</keyword>
<sequence length="134" mass="14287">MTDETIAIGPYPEGLGYSRAPRAAARHMLRPLTRLRLAGWGLFACSMFVPPLLLRSGVVGWQGTASARIITGAALCGLVLIIVEMLLRRRWAARAMAAHYTPGGALSLDGEGRISPAPACAIHCSGRMSTRWSG</sequence>
<gene>
    <name evidence="2" type="ORF">FDP22_06440</name>
</gene>
<accession>A0A5B8FVQ1</accession>
<dbReference type="EMBL" id="CP040818">
    <property type="protein sequence ID" value="QDL91454.1"/>
    <property type="molecule type" value="Genomic_DNA"/>
</dbReference>
<feature type="transmembrane region" description="Helical" evidence="1">
    <location>
        <begin position="35"/>
        <end position="53"/>
    </location>
</feature>
<dbReference type="RefSeq" id="WP_138577751.1">
    <property type="nucleotide sequence ID" value="NZ_CP040818.1"/>
</dbReference>
<keyword evidence="1" id="KW-1133">Transmembrane helix</keyword>
<reference evidence="2 3" key="1">
    <citation type="submission" date="2019-06" db="EMBL/GenBank/DDBJ databases">
        <title>Genome sequence of Rhodobacteraceae bacterium D4M1.</title>
        <authorList>
            <person name="Cao J."/>
        </authorList>
    </citation>
    <scope>NUCLEOTIDE SEQUENCE [LARGE SCALE GENOMIC DNA]</scope>
    <source>
        <strain evidence="2 3">D4M1</strain>
    </source>
</reference>
<protein>
    <submittedName>
        <fullName evidence="2">Uncharacterized protein</fullName>
    </submittedName>
</protein>
<dbReference type="Proteomes" id="UP000305888">
    <property type="component" value="Chromosome"/>
</dbReference>